<dbReference type="SUPFAM" id="SSF50249">
    <property type="entry name" value="Nucleic acid-binding proteins"/>
    <property type="match status" value="1"/>
</dbReference>
<gene>
    <name evidence="14" type="primary">lig</name>
    <name evidence="18" type="ORF">SAMN06265182_1016</name>
</gene>
<dbReference type="EMBL" id="OBEI01000003">
    <property type="protein sequence ID" value="SNZ07782.1"/>
    <property type="molecule type" value="Genomic_DNA"/>
</dbReference>
<accession>A0A285NE60</accession>
<feature type="binding site" evidence="14">
    <location>
        <position position="248"/>
    </location>
    <ligand>
        <name>ATP</name>
        <dbReference type="ChEBI" id="CHEBI:30616"/>
    </ligand>
</feature>
<keyword evidence="11 14" id="KW-0234">DNA repair</keyword>
<sequence>MEYRKLAEFYDFLEKTTSRIEMTNALVKLFQETPKEIVDKVVYLSIGRIAPEYTGLDYNFSEKSAIKALSKVLGVSEHEIQKKIIETGDLGDAGKLLYEEKGVKPKEKLTVEEVYSTLKKIAETTGYGSTKKKMELFITLLQKASPLEVKFLLRTIVERLRLGIGDNTIMDALAIAYTGKKENREIIERAYNLTSDLGYVASVLVEEGIEGVKKIKIEIGRPIRPMLAERMAIPSFILQKLGGKAGAEYKYDGERIQVHRKGDRFILFSRRLENITHQFPDLIEFLKESTPDEYILELEAVVIDPSSGAIRPFQDLMNRRVKYVTRFHIMMYPIAGFLFDIMYLNGEDLTMKPYPERRKILEEVVKTTDRINLATRKVVDNVEDLESFFLEAIENGCEGLVCKSLRKDSIYQAGKRGFLWIKYKRDYKSHLADTLDLVVVGAFYGKGQRTGYFGSLLMACYDPETDQFKTVCKVGTGFTEDDFKKLDELLKPHEIDHKHPRVNSILTADIWYEPYLVLEIAGAELTLSPVHTCGWDKIKLNRGLGLRFPRFTGRYRFDKKPEDATTEKEIIEMYKNQLQIRV</sequence>
<feature type="binding site" evidence="14">
    <location>
        <position position="422"/>
    </location>
    <ligand>
        <name>ATP</name>
        <dbReference type="ChEBI" id="CHEBI:30616"/>
    </ligand>
</feature>
<dbReference type="Pfam" id="PF01068">
    <property type="entry name" value="DNA_ligase_A_M"/>
    <property type="match status" value="1"/>
</dbReference>
<dbReference type="FunFam" id="1.10.3260.10:FF:000007">
    <property type="entry name" value="DNA ligase"/>
    <property type="match status" value="1"/>
</dbReference>
<keyword evidence="3 14" id="KW-0132">Cell division</keyword>
<evidence type="ECO:0000256" key="7">
    <source>
        <dbReference type="ARBA" id="ARBA00022763"/>
    </source>
</evidence>
<dbReference type="GO" id="GO:0006273">
    <property type="term" value="P:lagging strand elongation"/>
    <property type="evidence" value="ECO:0007669"/>
    <property type="project" value="TreeGrafter"/>
</dbReference>
<evidence type="ECO:0000256" key="15">
    <source>
        <dbReference type="RuleBase" id="RU000617"/>
    </source>
</evidence>
<feature type="active site" description="N6-AMP-lysine intermediate" evidence="14">
    <location>
        <position position="250"/>
    </location>
</feature>
<dbReference type="Pfam" id="PF04679">
    <property type="entry name" value="DNA_ligase_A_C"/>
    <property type="match status" value="1"/>
</dbReference>
<keyword evidence="2 14" id="KW-0436">Ligase</keyword>
<feature type="binding site" evidence="14">
    <location>
        <position position="255"/>
    </location>
    <ligand>
        <name>ATP</name>
        <dbReference type="ChEBI" id="CHEBI:30616"/>
    </ligand>
</feature>
<evidence type="ECO:0000256" key="13">
    <source>
        <dbReference type="ARBA" id="ARBA00034003"/>
    </source>
</evidence>
<dbReference type="CDD" id="cd07901">
    <property type="entry name" value="Adenylation_DNA_ligase_Arch_LigB"/>
    <property type="match status" value="1"/>
</dbReference>
<dbReference type="InterPro" id="IPR022865">
    <property type="entry name" value="DNA_ligae_ATP-dep_bac/arc"/>
</dbReference>
<organism evidence="18 19">
    <name type="scientific">Persephonella hydrogeniphila</name>
    <dbReference type="NCBI Taxonomy" id="198703"/>
    <lineage>
        <taxon>Bacteria</taxon>
        <taxon>Pseudomonadati</taxon>
        <taxon>Aquificota</taxon>
        <taxon>Aquificia</taxon>
        <taxon>Aquificales</taxon>
        <taxon>Hydrogenothermaceae</taxon>
        <taxon>Persephonella</taxon>
    </lineage>
</organism>
<protein>
    <recommendedName>
        <fullName evidence="14">Probable DNA ligase</fullName>
        <ecNumber evidence="14">6.5.1.1</ecNumber>
    </recommendedName>
    <alternativeName>
        <fullName evidence="14">Polydeoxyribonucleotide synthase [ATP]</fullName>
    </alternativeName>
</protein>
<dbReference type="InterPro" id="IPR050191">
    <property type="entry name" value="ATP-dep_DNA_ligase"/>
</dbReference>
<keyword evidence="7 14" id="KW-0227">DNA damage</keyword>
<dbReference type="PANTHER" id="PTHR45674">
    <property type="entry name" value="DNA LIGASE 1/3 FAMILY MEMBER"/>
    <property type="match status" value="1"/>
</dbReference>
<dbReference type="InterPro" id="IPR012308">
    <property type="entry name" value="DNA_ligase_ATP-dep_N"/>
</dbReference>
<evidence type="ECO:0000313" key="18">
    <source>
        <dbReference type="EMBL" id="SNZ07782.1"/>
    </source>
</evidence>
<evidence type="ECO:0000259" key="17">
    <source>
        <dbReference type="PROSITE" id="PS50160"/>
    </source>
</evidence>
<comment type="similarity">
    <text evidence="1 14 16">Belongs to the ATP-dependent DNA ligase family.</text>
</comment>
<dbReference type="OrthoDB" id="9802472at2"/>
<evidence type="ECO:0000256" key="3">
    <source>
        <dbReference type="ARBA" id="ARBA00022618"/>
    </source>
</evidence>
<dbReference type="CDD" id="cd07969">
    <property type="entry name" value="OBF_DNA_ligase_I"/>
    <property type="match status" value="1"/>
</dbReference>
<keyword evidence="5 14" id="KW-0479">Metal-binding</keyword>
<feature type="binding site" evidence="14">
    <location>
        <position position="416"/>
    </location>
    <ligand>
        <name>ATP</name>
        <dbReference type="ChEBI" id="CHEBI:30616"/>
    </ligand>
</feature>
<evidence type="ECO:0000256" key="8">
    <source>
        <dbReference type="ARBA" id="ARBA00022840"/>
    </source>
</evidence>
<dbReference type="GO" id="GO:0005524">
    <property type="term" value="F:ATP binding"/>
    <property type="evidence" value="ECO:0007669"/>
    <property type="project" value="UniProtKB-UniRule"/>
</dbReference>
<dbReference type="GO" id="GO:0046872">
    <property type="term" value="F:metal ion binding"/>
    <property type="evidence" value="ECO:0007669"/>
    <property type="project" value="UniProtKB-KW"/>
</dbReference>
<evidence type="ECO:0000256" key="16">
    <source>
        <dbReference type="RuleBase" id="RU004196"/>
    </source>
</evidence>
<evidence type="ECO:0000256" key="10">
    <source>
        <dbReference type="ARBA" id="ARBA00023172"/>
    </source>
</evidence>
<keyword evidence="12 14" id="KW-0131">Cell cycle</keyword>
<dbReference type="HAMAP" id="MF_00407">
    <property type="entry name" value="DNA_ligase"/>
    <property type="match status" value="1"/>
</dbReference>
<evidence type="ECO:0000256" key="11">
    <source>
        <dbReference type="ARBA" id="ARBA00023204"/>
    </source>
</evidence>
<dbReference type="PANTHER" id="PTHR45674:SF4">
    <property type="entry name" value="DNA LIGASE 1"/>
    <property type="match status" value="1"/>
</dbReference>
<feature type="binding site" evidence="14">
    <location>
        <position position="299"/>
    </location>
    <ligand>
        <name>ATP</name>
        <dbReference type="ChEBI" id="CHEBI:30616"/>
    </ligand>
</feature>
<dbReference type="Proteomes" id="UP000219036">
    <property type="component" value="Unassembled WGS sequence"/>
</dbReference>
<dbReference type="RefSeq" id="WP_097000191.1">
    <property type="nucleotide sequence ID" value="NZ_OBEI01000003.1"/>
</dbReference>
<keyword evidence="4 14" id="KW-0235">DNA replication</keyword>
<dbReference type="InterPro" id="IPR012310">
    <property type="entry name" value="DNA_ligase_ATP-dep_cent"/>
</dbReference>
<evidence type="ECO:0000256" key="6">
    <source>
        <dbReference type="ARBA" id="ARBA00022741"/>
    </source>
</evidence>
<comment type="cofactor">
    <cofactor evidence="14">
        <name>Mg(2+)</name>
        <dbReference type="ChEBI" id="CHEBI:18420"/>
    </cofactor>
</comment>
<keyword evidence="19" id="KW-1185">Reference proteome</keyword>
<feature type="binding site" evidence="14">
    <location>
        <position position="270"/>
    </location>
    <ligand>
        <name>ATP</name>
        <dbReference type="ChEBI" id="CHEBI:30616"/>
    </ligand>
</feature>
<dbReference type="NCBIfam" id="TIGR00574">
    <property type="entry name" value="dnl1"/>
    <property type="match status" value="1"/>
</dbReference>
<name>A0A285NE60_9AQUI</name>
<dbReference type="GO" id="GO:0006310">
    <property type="term" value="P:DNA recombination"/>
    <property type="evidence" value="ECO:0007669"/>
    <property type="project" value="UniProtKB-UniRule"/>
</dbReference>
<evidence type="ECO:0000256" key="9">
    <source>
        <dbReference type="ARBA" id="ARBA00022842"/>
    </source>
</evidence>
<proteinExistence type="inferred from homology"/>
<dbReference type="AlphaFoldDB" id="A0A285NE60"/>
<evidence type="ECO:0000256" key="12">
    <source>
        <dbReference type="ARBA" id="ARBA00023306"/>
    </source>
</evidence>
<evidence type="ECO:0000256" key="2">
    <source>
        <dbReference type="ARBA" id="ARBA00022598"/>
    </source>
</evidence>
<feature type="binding site" evidence="14">
    <location>
        <position position="339"/>
    </location>
    <ligand>
        <name>ATP</name>
        <dbReference type="ChEBI" id="CHEBI:30616"/>
    </ligand>
</feature>
<evidence type="ECO:0000256" key="1">
    <source>
        <dbReference type="ARBA" id="ARBA00007572"/>
    </source>
</evidence>
<dbReference type="GO" id="GO:0071897">
    <property type="term" value="P:DNA biosynthetic process"/>
    <property type="evidence" value="ECO:0007669"/>
    <property type="project" value="InterPro"/>
</dbReference>
<dbReference type="InterPro" id="IPR036599">
    <property type="entry name" value="DNA_ligase_N_sf"/>
</dbReference>
<evidence type="ECO:0000256" key="4">
    <source>
        <dbReference type="ARBA" id="ARBA00022705"/>
    </source>
</evidence>
<dbReference type="GO" id="GO:0006281">
    <property type="term" value="P:DNA repair"/>
    <property type="evidence" value="ECO:0007669"/>
    <property type="project" value="UniProtKB-UniRule"/>
</dbReference>
<dbReference type="SUPFAM" id="SSF56091">
    <property type="entry name" value="DNA ligase/mRNA capping enzyme, catalytic domain"/>
    <property type="match status" value="1"/>
</dbReference>
<dbReference type="InterPro" id="IPR000977">
    <property type="entry name" value="DNA_ligase_ATP-dep"/>
</dbReference>
<dbReference type="InterPro" id="IPR016059">
    <property type="entry name" value="DNA_ligase_ATP-dep_CS"/>
</dbReference>
<reference evidence="19" key="1">
    <citation type="submission" date="2017-09" db="EMBL/GenBank/DDBJ databases">
        <authorList>
            <person name="Varghese N."/>
            <person name="Submissions S."/>
        </authorList>
    </citation>
    <scope>NUCLEOTIDE SEQUENCE [LARGE SCALE GENOMIC DNA]</scope>
    <source>
        <strain evidence="19">DSM 15103</strain>
    </source>
</reference>
<evidence type="ECO:0000256" key="14">
    <source>
        <dbReference type="HAMAP-Rule" id="MF_00407"/>
    </source>
</evidence>
<keyword evidence="9 14" id="KW-0460">Magnesium</keyword>
<dbReference type="Pfam" id="PF04675">
    <property type="entry name" value="DNA_ligase_A_N"/>
    <property type="match status" value="1"/>
</dbReference>
<comment type="catalytic activity">
    <reaction evidence="13 14 15">
        <text>ATP + (deoxyribonucleotide)n-3'-hydroxyl + 5'-phospho-(deoxyribonucleotide)m = (deoxyribonucleotide)n+m + AMP + diphosphate.</text>
        <dbReference type="EC" id="6.5.1.1"/>
    </reaction>
</comment>
<dbReference type="PROSITE" id="PS00697">
    <property type="entry name" value="DNA_LIGASE_A1"/>
    <property type="match status" value="1"/>
</dbReference>
<dbReference type="EC" id="6.5.1.1" evidence="14"/>
<dbReference type="Gene3D" id="2.40.50.140">
    <property type="entry name" value="Nucleic acid-binding proteins"/>
    <property type="match status" value="1"/>
</dbReference>
<dbReference type="GO" id="GO:0003910">
    <property type="term" value="F:DNA ligase (ATP) activity"/>
    <property type="evidence" value="ECO:0007669"/>
    <property type="project" value="UniProtKB-UniRule"/>
</dbReference>
<dbReference type="Gene3D" id="3.30.470.30">
    <property type="entry name" value="DNA ligase/mRNA capping enzyme"/>
    <property type="match status" value="1"/>
</dbReference>
<dbReference type="InterPro" id="IPR012309">
    <property type="entry name" value="DNA_ligase_ATP-dep_C"/>
</dbReference>
<comment type="function">
    <text evidence="14">DNA ligase that seals nicks in double-stranded DNA during DNA replication, DNA recombination and DNA repair.</text>
</comment>
<keyword evidence="6 14" id="KW-0547">Nucleotide-binding</keyword>
<dbReference type="FunFam" id="2.40.50.140:FF:000062">
    <property type="entry name" value="DNA ligase"/>
    <property type="match status" value="1"/>
</dbReference>
<evidence type="ECO:0000256" key="5">
    <source>
        <dbReference type="ARBA" id="ARBA00022723"/>
    </source>
</evidence>
<dbReference type="PROSITE" id="PS50160">
    <property type="entry name" value="DNA_LIGASE_A3"/>
    <property type="match status" value="1"/>
</dbReference>
<dbReference type="GO" id="GO:0003677">
    <property type="term" value="F:DNA binding"/>
    <property type="evidence" value="ECO:0007669"/>
    <property type="project" value="InterPro"/>
</dbReference>
<feature type="domain" description="ATP-dependent DNA ligase family profile" evidence="17">
    <location>
        <begin position="337"/>
        <end position="462"/>
    </location>
</feature>
<keyword evidence="8 14" id="KW-0067">ATP-binding</keyword>
<evidence type="ECO:0000313" key="19">
    <source>
        <dbReference type="Proteomes" id="UP000219036"/>
    </source>
</evidence>
<dbReference type="GO" id="GO:0051301">
    <property type="term" value="P:cell division"/>
    <property type="evidence" value="ECO:0007669"/>
    <property type="project" value="UniProtKB-KW"/>
</dbReference>
<dbReference type="InterPro" id="IPR012340">
    <property type="entry name" value="NA-bd_OB-fold"/>
</dbReference>
<dbReference type="Gene3D" id="1.10.3260.10">
    <property type="entry name" value="DNA ligase, ATP-dependent, N-terminal domain"/>
    <property type="match status" value="1"/>
</dbReference>
<keyword evidence="10 14" id="KW-0233">DNA recombination</keyword>
<dbReference type="SUPFAM" id="SSF117018">
    <property type="entry name" value="ATP-dependent DNA ligase DNA-binding domain"/>
    <property type="match status" value="1"/>
</dbReference>